<gene>
    <name evidence="1" type="ORF">SMD11_3305</name>
</gene>
<dbReference type="Proteomes" id="UP000195755">
    <property type="component" value="Chromosome"/>
</dbReference>
<name>A0A1Z2L3R2_9ACTN</name>
<organism evidence="1 2">
    <name type="scientific">Streptomyces albireticuli</name>
    <dbReference type="NCBI Taxonomy" id="1940"/>
    <lineage>
        <taxon>Bacteria</taxon>
        <taxon>Bacillati</taxon>
        <taxon>Actinomycetota</taxon>
        <taxon>Actinomycetes</taxon>
        <taxon>Kitasatosporales</taxon>
        <taxon>Streptomycetaceae</taxon>
        <taxon>Streptomyces</taxon>
    </lineage>
</organism>
<dbReference type="Gene3D" id="3.30.70.100">
    <property type="match status" value="2"/>
</dbReference>
<reference evidence="1 2" key="1">
    <citation type="submission" date="2017-06" db="EMBL/GenBank/DDBJ databases">
        <title>Streptomyces albireticuli Genome sequencing and assembly.</title>
        <authorList>
            <person name="Wang Y."/>
            <person name="Du B."/>
            <person name="Ding Y."/>
            <person name="Liu H."/>
            <person name="Hou Q."/>
            <person name="Liu K."/>
            <person name="Yao L."/>
            <person name="Wang C."/>
        </authorList>
    </citation>
    <scope>NUCLEOTIDE SEQUENCE [LARGE SCALE GENOMIC DNA]</scope>
    <source>
        <strain evidence="1 2">MDJK11</strain>
    </source>
</reference>
<dbReference type="AlphaFoldDB" id="A0A1Z2L3R2"/>
<evidence type="ECO:0000313" key="2">
    <source>
        <dbReference type="Proteomes" id="UP000195755"/>
    </source>
</evidence>
<evidence type="ECO:0000313" key="1">
    <source>
        <dbReference type="EMBL" id="ARZ68942.1"/>
    </source>
</evidence>
<dbReference type="EMBL" id="CP021744">
    <property type="protein sequence ID" value="ARZ68942.1"/>
    <property type="molecule type" value="Genomic_DNA"/>
</dbReference>
<accession>A0A1Z2L3R2</accession>
<dbReference type="InterPro" id="IPR011008">
    <property type="entry name" value="Dimeric_a/b-barrel"/>
</dbReference>
<dbReference type="SUPFAM" id="SSF54909">
    <property type="entry name" value="Dimeric alpha+beta barrel"/>
    <property type="match status" value="1"/>
</dbReference>
<dbReference type="OrthoDB" id="1493813at2"/>
<dbReference type="KEGG" id="salj:SMD11_3305"/>
<dbReference type="RefSeq" id="WP_087927135.1">
    <property type="nucleotide sequence ID" value="NZ_CP021744.1"/>
</dbReference>
<proteinExistence type="predicted"/>
<protein>
    <submittedName>
        <fullName evidence="1">Uncharacterized protein</fullName>
    </submittedName>
</protein>
<sequence length="217" mass="24038">MTVPAVQLSTGPEITRPDVHTVYMSHWFVDGAEQGRAVLDEIVDAWERTPWFEGVLSLSCYLSSEHDTVLTYAQCANDDVYRPFLRSLPAGPARTEPIAYRPYRSVVRGPGAGAPGSLILASFDVDGAERQRRVVNTVVDHLEATPAEDQTGLLAAHFHVSVDGTRVLNVAEWTSDEAHAAFLDGASRRRVLQLSLDTPGVRPIGFKRYHFHRGLRF</sequence>